<keyword evidence="1" id="KW-1133">Transmembrane helix</keyword>
<evidence type="ECO:0000313" key="3">
    <source>
        <dbReference type="Proteomes" id="UP000299102"/>
    </source>
</evidence>
<organism evidence="2 3">
    <name type="scientific">Eumeta variegata</name>
    <name type="common">Bagworm moth</name>
    <name type="synonym">Eumeta japonica</name>
    <dbReference type="NCBI Taxonomy" id="151549"/>
    <lineage>
        <taxon>Eukaryota</taxon>
        <taxon>Metazoa</taxon>
        <taxon>Ecdysozoa</taxon>
        <taxon>Arthropoda</taxon>
        <taxon>Hexapoda</taxon>
        <taxon>Insecta</taxon>
        <taxon>Pterygota</taxon>
        <taxon>Neoptera</taxon>
        <taxon>Endopterygota</taxon>
        <taxon>Lepidoptera</taxon>
        <taxon>Glossata</taxon>
        <taxon>Ditrysia</taxon>
        <taxon>Tineoidea</taxon>
        <taxon>Psychidae</taxon>
        <taxon>Oiketicinae</taxon>
        <taxon>Eumeta</taxon>
    </lineage>
</organism>
<keyword evidence="1" id="KW-0812">Transmembrane</keyword>
<feature type="transmembrane region" description="Helical" evidence="1">
    <location>
        <begin position="59"/>
        <end position="78"/>
    </location>
</feature>
<dbReference type="EMBL" id="BGZK01000418">
    <property type="protein sequence ID" value="GBP42431.1"/>
    <property type="molecule type" value="Genomic_DNA"/>
</dbReference>
<evidence type="ECO:0000256" key="1">
    <source>
        <dbReference type="SAM" id="Phobius"/>
    </source>
</evidence>
<accession>A0A4C1VUL4</accession>
<evidence type="ECO:0000313" key="2">
    <source>
        <dbReference type="EMBL" id="GBP42431.1"/>
    </source>
</evidence>
<reference evidence="2 3" key="1">
    <citation type="journal article" date="2019" name="Commun. Biol.">
        <title>The bagworm genome reveals a unique fibroin gene that provides high tensile strength.</title>
        <authorList>
            <person name="Kono N."/>
            <person name="Nakamura H."/>
            <person name="Ohtoshi R."/>
            <person name="Tomita M."/>
            <person name="Numata K."/>
            <person name="Arakawa K."/>
        </authorList>
    </citation>
    <scope>NUCLEOTIDE SEQUENCE [LARGE SCALE GENOMIC DNA]</scope>
</reference>
<dbReference type="Proteomes" id="UP000299102">
    <property type="component" value="Unassembled WGS sequence"/>
</dbReference>
<gene>
    <name evidence="2" type="ORF">EVAR_47724_1</name>
</gene>
<keyword evidence="1" id="KW-0472">Membrane</keyword>
<keyword evidence="3" id="KW-1185">Reference proteome</keyword>
<name>A0A4C1VUL4_EUMVA</name>
<comment type="caution">
    <text evidence="2">The sequence shown here is derived from an EMBL/GenBank/DDBJ whole genome shotgun (WGS) entry which is preliminary data.</text>
</comment>
<dbReference type="AlphaFoldDB" id="A0A4C1VUL4"/>
<sequence length="79" mass="8336">MDVCHTLTAGRCDIKKSVSTPLKFVLSPIRLRPYGAHLGGGGAECARPSGSVTHTCKRIVVIVVIGLALFYEVATAPVE</sequence>
<protein>
    <submittedName>
        <fullName evidence="2">Uncharacterized protein</fullName>
    </submittedName>
</protein>
<proteinExistence type="predicted"/>